<reference evidence="1 2" key="1">
    <citation type="submission" date="2017-03" db="EMBL/GenBank/DDBJ databases">
        <title>Genome sequence of Lactobacillus kimchii KACC 12383.</title>
        <authorList>
            <person name="Chun J."/>
        </authorList>
    </citation>
    <scope>NUCLEOTIDE SEQUENCE [LARGE SCALE GENOMIC DNA]</scope>
    <source>
        <strain evidence="1 2">KACC 12383</strain>
    </source>
</reference>
<accession>A0A210P8M3</accession>
<sequence>MIYQNTDIPKINKALDRYTKICKQIGSIDYQIEYSLSKYCLEPGNSKLEEHILELKQYRTVLENQKFQAEDKIYKAFDEQYS</sequence>
<name>A0A210P8M3_9LACO</name>
<evidence type="ECO:0000313" key="1">
    <source>
        <dbReference type="EMBL" id="OWF32845.1"/>
    </source>
</evidence>
<proteinExistence type="predicted"/>
<dbReference type="RefSeq" id="WP_054643393.1">
    <property type="nucleotide sequence ID" value="NZ_LNUB01000005.1"/>
</dbReference>
<dbReference type="Proteomes" id="UP000196649">
    <property type="component" value="Unassembled WGS sequence"/>
</dbReference>
<protein>
    <submittedName>
        <fullName evidence="1">Uncharacterized protein</fullName>
    </submittedName>
</protein>
<dbReference type="EMBL" id="MXAL01000007">
    <property type="protein sequence ID" value="OWF32845.1"/>
    <property type="molecule type" value="Genomic_DNA"/>
</dbReference>
<evidence type="ECO:0000313" key="2">
    <source>
        <dbReference type="Proteomes" id="UP000196649"/>
    </source>
</evidence>
<gene>
    <name evidence="1" type="ORF">LKACC12383_01718</name>
</gene>
<organism evidence="1 2">
    <name type="scientific">Companilactobacillus kimchii</name>
    <dbReference type="NCBI Taxonomy" id="2801452"/>
    <lineage>
        <taxon>Bacteria</taxon>
        <taxon>Bacillati</taxon>
        <taxon>Bacillota</taxon>
        <taxon>Bacilli</taxon>
        <taxon>Lactobacillales</taxon>
        <taxon>Lactobacillaceae</taxon>
        <taxon>Companilactobacillus</taxon>
    </lineage>
</organism>
<comment type="caution">
    <text evidence="1">The sequence shown here is derived from an EMBL/GenBank/DDBJ whole genome shotgun (WGS) entry which is preliminary data.</text>
</comment>
<dbReference type="AlphaFoldDB" id="A0A210P8M3"/>